<evidence type="ECO:0000256" key="7">
    <source>
        <dbReference type="ARBA" id="ARBA00022927"/>
    </source>
</evidence>
<dbReference type="InterPro" id="IPR003538">
    <property type="entry name" value="TonB"/>
</dbReference>
<dbReference type="RefSeq" id="WP_302039436.1">
    <property type="nucleotide sequence ID" value="NZ_JAUKPO010000013.1"/>
</dbReference>
<keyword evidence="6 10" id="KW-0812">Transmembrane</keyword>
<dbReference type="InterPro" id="IPR037682">
    <property type="entry name" value="TonB_C"/>
</dbReference>
<sequence>MKAFFFLYLLEANAMVGISVIVYLIFLRHEHHFQLKRLYIVGMLFLSIVLPFFQFSIQSDTLPAISQFIEAYTLPEVTITALQNSLSSAESFSASFQLLDVLTYVYIAGLGIFFIVFCIRLTTLLWLLKNTPVSFRQGNYRILESTKPIASFSFFHYVFISRVHGFGHQEKDPIITHELAHASKYHSLDILFIEIVKIVFWFNPFVHLSKNILTAIHEYQADQQTVQSYNREYYCQLLAREALLSANFTLASHFNQSLTIKRIAMIKSVKKKLNVWKLAVVVPVLTGSVFVVACQDQAMKEVMDTNKTLSQVNESEIPAELQAEVNKIKQKDPNAKFTYIEGDQKEVADLVEKYKETKKPLAILADPKKGTTGILLQDVSNHAEALRDTKGVYSVVEEAASPVGGMAQLMNYLQTNMTYPATAREANIQGKVFVQFVVQEDGTVTDVEILKGIGGGCDEEAVRVVASSKWNPGKQKGVPIKQRMSIPIQFSLGENTTPNPVGKS</sequence>
<evidence type="ECO:0000256" key="8">
    <source>
        <dbReference type="ARBA" id="ARBA00022989"/>
    </source>
</evidence>
<keyword evidence="7" id="KW-0653">Protein transport</keyword>
<feature type="transmembrane region" description="Helical" evidence="10">
    <location>
        <begin position="275"/>
        <end position="293"/>
    </location>
</feature>
<feature type="domain" description="TonB C-terminal" evidence="11">
    <location>
        <begin position="404"/>
        <end position="499"/>
    </location>
</feature>
<keyword evidence="4" id="KW-1003">Cell membrane</keyword>
<dbReference type="InterPro" id="IPR006260">
    <property type="entry name" value="TonB/TolA_C"/>
</dbReference>
<evidence type="ECO:0000259" key="11">
    <source>
        <dbReference type="PROSITE" id="PS52015"/>
    </source>
</evidence>
<comment type="similarity">
    <text evidence="2">Belongs to the TonB family.</text>
</comment>
<feature type="transmembrane region" description="Helical" evidence="10">
    <location>
        <begin position="38"/>
        <end position="57"/>
    </location>
</feature>
<feature type="transmembrane region" description="Helical" evidence="10">
    <location>
        <begin position="6"/>
        <end position="26"/>
    </location>
</feature>
<dbReference type="InterPro" id="IPR008756">
    <property type="entry name" value="Peptidase_M56"/>
</dbReference>
<evidence type="ECO:0000256" key="4">
    <source>
        <dbReference type="ARBA" id="ARBA00022475"/>
    </source>
</evidence>
<dbReference type="InterPro" id="IPR051045">
    <property type="entry name" value="TonB-dependent_transducer"/>
</dbReference>
<dbReference type="EMBL" id="JAUKPO010000013">
    <property type="protein sequence ID" value="MDO1448636.1"/>
    <property type="molecule type" value="Genomic_DNA"/>
</dbReference>
<dbReference type="PANTHER" id="PTHR33446">
    <property type="entry name" value="PROTEIN TONB-RELATED"/>
    <property type="match status" value="1"/>
</dbReference>
<keyword evidence="5" id="KW-0997">Cell inner membrane</keyword>
<evidence type="ECO:0000313" key="13">
    <source>
        <dbReference type="Proteomes" id="UP001168528"/>
    </source>
</evidence>
<feature type="transmembrane region" description="Helical" evidence="10">
    <location>
        <begin position="104"/>
        <end position="128"/>
    </location>
</feature>
<keyword evidence="3" id="KW-0813">Transport</keyword>
<dbReference type="Pfam" id="PF03544">
    <property type="entry name" value="TonB_C"/>
    <property type="match status" value="1"/>
</dbReference>
<reference evidence="12" key="1">
    <citation type="submission" date="2023-07" db="EMBL/GenBank/DDBJ databases">
        <title>The genome sequence of Rhodocytophaga aerolata KACC 12507.</title>
        <authorList>
            <person name="Zhang X."/>
        </authorList>
    </citation>
    <scope>NUCLEOTIDE SEQUENCE</scope>
    <source>
        <strain evidence="12">KACC 12507</strain>
    </source>
</reference>
<evidence type="ECO:0000256" key="2">
    <source>
        <dbReference type="ARBA" id="ARBA00006555"/>
    </source>
</evidence>
<evidence type="ECO:0000256" key="5">
    <source>
        <dbReference type="ARBA" id="ARBA00022519"/>
    </source>
</evidence>
<dbReference type="NCBIfam" id="TIGR01352">
    <property type="entry name" value="tonB_Cterm"/>
    <property type="match status" value="1"/>
</dbReference>
<gene>
    <name evidence="12" type="ORF">Q0590_20330</name>
</gene>
<dbReference type="SUPFAM" id="SSF74653">
    <property type="entry name" value="TolA/TonB C-terminal domain"/>
    <property type="match status" value="1"/>
</dbReference>
<organism evidence="12 13">
    <name type="scientific">Rhodocytophaga aerolata</name>
    <dbReference type="NCBI Taxonomy" id="455078"/>
    <lineage>
        <taxon>Bacteria</taxon>
        <taxon>Pseudomonadati</taxon>
        <taxon>Bacteroidota</taxon>
        <taxon>Cytophagia</taxon>
        <taxon>Cytophagales</taxon>
        <taxon>Rhodocytophagaceae</taxon>
        <taxon>Rhodocytophaga</taxon>
    </lineage>
</organism>
<protein>
    <submittedName>
        <fullName evidence="12">TonB family protein</fullName>
    </submittedName>
</protein>
<evidence type="ECO:0000256" key="1">
    <source>
        <dbReference type="ARBA" id="ARBA00004383"/>
    </source>
</evidence>
<proteinExistence type="inferred from homology"/>
<dbReference type="PROSITE" id="PS52015">
    <property type="entry name" value="TONB_CTD"/>
    <property type="match status" value="1"/>
</dbReference>
<evidence type="ECO:0000313" key="12">
    <source>
        <dbReference type="EMBL" id="MDO1448636.1"/>
    </source>
</evidence>
<dbReference type="Pfam" id="PF05569">
    <property type="entry name" value="Peptidase_M56"/>
    <property type="match status" value="1"/>
</dbReference>
<dbReference type="Gene3D" id="3.30.1150.10">
    <property type="match status" value="1"/>
</dbReference>
<accession>A0ABT8R963</accession>
<dbReference type="Proteomes" id="UP001168528">
    <property type="component" value="Unassembled WGS sequence"/>
</dbReference>
<name>A0ABT8R963_9BACT</name>
<evidence type="ECO:0000256" key="9">
    <source>
        <dbReference type="ARBA" id="ARBA00023136"/>
    </source>
</evidence>
<dbReference type="PANTHER" id="PTHR33446:SF2">
    <property type="entry name" value="PROTEIN TONB"/>
    <property type="match status" value="1"/>
</dbReference>
<comment type="caution">
    <text evidence="12">The sequence shown here is derived from an EMBL/GenBank/DDBJ whole genome shotgun (WGS) entry which is preliminary data.</text>
</comment>
<keyword evidence="9 10" id="KW-0472">Membrane</keyword>
<evidence type="ECO:0000256" key="3">
    <source>
        <dbReference type="ARBA" id="ARBA00022448"/>
    </source>
</evidence>
<keyword evidence="13" id="KW-1185">Reference proteome</keyword>
<dbReference type="PRINTS" id="PR01374">
    <property type="entry name" value="TONBPROTEIN"/>
</dbReference>
<evidence type="ECO:0000256" key="6">
    <source>
        <dbReference type="ARBA" id="ARBA00022692"/>
    </source>
</evidence>
<keyword evidence="8 10" id="KW-1133">Transmembrane helix</keyword>
<evidence type="ECO:0000256" key="10">
    <source>
        <dbReference type="SAM" id="Phobius"/>
    </source>
</evidence>
<comment type="subcellular location">
    <subcellularLocation>
        <location evidence="1">Cell inner membrane</location>
        <topology evidence="1">Single-pass membrane protein</topology>
        <orientation evidence="1">Periplasmic side</orientation>
    </subcellularLocation>
</comment>